<dbReference type="AlphaFoldDB" id="A0A1M7TRR2"/>
<gene>
    <name evidence="1" type="ORF">SAMN05444170_2467</name>
</gene>
<organism evidence="1 2">
    <name type="scientific">Bradyrhizobium erythrophlei</name>
    <dbReference type="NCBI Taxonomy" id="1437360"/>
    <lineage>
        <taxon>Bacteria</taxon>
        <taxon>Pseudomonadati</taxon>
        <taxon>Pseudomonadota</taxon>
        <taxon>Alphaproteobacteria</taxon>
        <taxon>Hyphomicrobiales</taxon>
        <taxon>Nitrobacteraceae</taxon>
        <taxon>Bradyrhizobium</taxon>
    </lineage>
</organism>
<keyword evidence="2" id="KW-1185">Reference proteome</keyword>
<dbReference type="Proteomes" id="UP000184096">
    <property type="component" value="Chromosome I"/>
</dbReference>
<reference evidence="2" key="1">
    <citation type="submission" date="2016-11" db="EMBL/GenBank/DDBJ databases">
        <authorList>
            <person name="Varghese N."/>
            <person name="Submissions S."/>
        </authorList>
    </citation>
    <scope>NUCLEOTIDE SEQUENCE [LARGE SCALE GENOMIC DNA]</scope>
    <source>
        <strain evidence="2">GAS401</strain>
    </source>
</reference>
<evidence type="ECO:0000313" key="1">
    <source>
        <dbReference type="EMBL" id="SHN73405.1"/>
    </source>
</evidence>
<evidence type="ECO:0000313" key="2">
    <source>
        <dbReference type="Proteomes" id="UP000184096"/>
    </source>
</evidence>
<sequence>MMGRATRPVVRPIRKIKLDRVYAQPWGPRYPRERK</sequence>
<name>A0A1M7TRR2_9BRAD</name>
<proteinExistence type="predicted"/>
<accession>A0A1M7TRR2</accession>
<protein>
    <submittedName>
        <fullName evidence="1">Uncharacterized protein</fullName>
    </submittedName>
</protein>
<dbReference type="EMBL" id="LT670849">
    <property type="protein sequence ID" value="SHN73405.1"/>
    <property type="molecule type" value="Genomic_DNA"/>
</dbReference>